<comment type="caution">
    <text evidence="7">The sequence shown here is derived from an EMBL/GenBank/DDBJ whole genome shotgun (WGS) entry which is preliminary data.</text>
</comment>
<evidence type="ECO:0000256" key="4">
    <source>
        <dbReference type="ARBA" id="ARBA00023014"/>
    </source>
</evidence>
<keyword evidence="4" id="KW-0411">Iron-sulfur</keyword>
<dbReference type="OrthoDB" id="5623at2157"/>
<dbReference type="PROSITE" id="PS51296">
    <property type="entry name" value="RIESKE"/>
    <property type="match status" value="1"/>
</dbReference>
<dbReference type="Gene3D" id="2.102.10.10">
    <property type="entry name" value="Rieske [2Fe-2S] iron-sulphur domain"/>
    <property type="match status" value="1"/>
</dbReference>
<dbReference type="InterPro" id="IPR036922">
    <property type="entry name" value="Rieske_2Fe-2S_sf"/>
</dbReference>
<dbReference type="RefSeq" id="WP_048099691.1">
    <property type="nucleotide sequence ID" value="NZ_JFZT01000041.1"/>
</dbReference>
<accession>A0A031LPG9</accession>
<keyword evidence="5" id="KW-0812">Transmembrane</keyword>
<evidence type="ECO:0000313" key="8">
    <source>
        <dbReference type="Proteomes" id="UP000024332"/>
    </source>
</evidence>
<protein>
    <submittedName>
        <fullName evidence="7">(2Fe-2S)-binding protein</fullName>
    </submittedName>
</protein>
<reference evidence="7 8" key="1">
    <citation type="submission" date="2014-03" db="EMBL/GenBank/DDBJ databases">
        <title>Draft genome sequence of the novel thermoacidophilic archaea Acidianus copahuensis ALE1 strain, isolated from Copahue volcanic area in Neuquen Argentina.</title>
        <authorList>
            <person name="Urbieta M.S."/>
            <person name="Rascovan N."/>
            <person name="Castro C."/>
            <person name="Revale S."/>
            <person name="Giaveno M.A."/>
            <person name="Vazquez M.P."/>
            <person name="Donati E.R."/>
        </authorList>
    </citation>
    <scope>NUCLEOTIDE SEQUENCE [LARGE SCALE GENOMIC DNA]</scope>
    <source>
        <strain evidence="7 8">ALE1</strain>
    </source>
</reference>
<evidence type="ECO:0000256" key="2">
    <source>
        <dbReference type="ARBA" id="ARBA00022723"/>
    </source>
</evidence>
<dbReference type="AlphaFoldDB" id="A0A031LPG9"/>
<dbReference type="Proteomes" id="UP000024332">
    <property type="component" value="Unassembled WGS sequence"/>
</dbReference>
<keyword evidence="5" id="KW-0472">Membrane</keyword>
<organism evidence="7 8">
    <name type="scientific">Candidatus Acidianus copahuensis</name>
    <dbReference type="NCBI Taxonomy" id="1160895"/>
    <lineage>
        <taxon>Archaea</taxon>
        <taxon>Thermoproteota</taxon>
        <taxon>Thermoprotei</taxon>
        <taxon>Sulfolobales</taxon>
        <taxon>Sulfolobaceae</taxon>
        <taxon>Acidianus</taxon>
    </lineage>
</organism>
<evidence type="ECO:0000256" key="1">
    <source>
        <dbReference type="ARBA" id="ARBA00022714"/>
    </source>
</evidence>
<name>A0A031LPG9_9CREN</name>
<dbReference type="EMBL" id="JFZT01000041">
    <property type="protein sequence ID" value="EZQ06660.1"/>
    <property type="molecule type" value="Genomic_DNA"/>
</dbReference>
<dbReference type="GO" id="GO:0051537">
    <property type="term" value="F:2 iron, 2 sulfur cluster binding"/>
    <property type="evidence" value="ECO:0007669"/>
    <property type="project" value="UniProtKB-KW"/>
</dbReference>
<keyword evidence="5" id="KW-1133">Transmembrane helix</keyword>
<dbReference type="InterPro" id="IPR017941">
    <property type="entry name" value="Rieske_2Fe-2S"/>
</dbReference>
<dbReference type="GO" id="GO:0046872">
    <property type="term" value="F:metal ion binding"/>
    <property type="evidence" value="ECO:0007669"/>
    <property type="project" value="UniProtKB-KW"/>
</dbReference>
<sequence>MSTGGKKNNNPDPNRRSVIIGGAAAIAGLAAGIVIGGSAFPKLEEKTQVQTVVKEKPIVSTKTVTQTVTKVVPTELQYQKQKVANISQLPSAGTSVITTYMGYPVIIMRTGVKSIGGVGPSSDIVGFSNVCAHMGYQPIVYNSKTNCLVCPQHFSQYDVTVGGMPVIGHPNEYLPQLYLEYDESTGDIYGLGFNRLVYGVYNNVLQAPSSSSSSSGSS</sequence>
<evidence type="ECO:0000256" key="3">
    <source>
        <dbReference type="ARBA" id="ARBA00023004"/>
    </source>
</evidence>
<feature type="transmembrane region" description="Helical" evidence="5">
    <location>
        <begin position="18"/>
        <end position="40"/>
    </location>
</feature>
<evidence type="ECO:0000256" key="5">
    <source>
        <dbReference type="SAM" id="Phobius"/>
    </source>
</evidence>
<dbReference type="STRING" id="1160895.CM19_07190"/>
<keyword evidence="1" id="KW-0001">2Fe-2S</keyword>
<proteinExistence type="predicted"/>
<keyword evidence="2" id="KW-0479">Metal-binding</keyword>
<gene>
    <name evidence="7" type="ORF">CM19_07190</name>
</gene>
<evidence type="ECO:0000313" key="7">
    <source>
        <dbReference type="EMBL" id="EZQ06660.1"/>
    </source>
</evidence>
<evidence type="ECO:0000259" key="6">
    <source>
        <dbReference type="PROSITE" id="PS51296"/>
    </source>
</evidence>
<dbReference type="Pfam" id="PF00355">
    <property type="entry name" value="Rieske"/>
    <property type="match status" value="1"/>
</dbReference>
<feature type="domain" description="Rieske" evidence="6">
    <location>
        <begin position="81"/>
        <end position="188"/>
    </location>
</feature>
<keyword evidence="3" id="KW-0408">Iron</keyword>
<keyword evidence="8" id="KW-1185">Reference proteome</keyword>
<dbReference type="SUPFAM" id="SSF50022">
    <property type="entry name" value="ISP domain"/>
    <property type="match status" value="1"/>
</dbReference>